<keyword evidence="2" id="KW-0813">Transport</keyword>
<dbReference type="InterPro" id="IPR006311">
    <property type="entry name" value="TAT_signal"/>
</dbReference>
<dbReference type="GO" id="GO:0015679">
    <property type="term" value="P:plasma membrane copper ion transport"/>
    <property type="evidence" value="ECO:0007669"/>
    <property type="project" value="TreeGrafter"/>
</dbReference>
<dbReference type="GO" id="GO:0030313">
    <property type="term" value="C:cell envelope"/>
    <property type="evidence" value="ECO:0007669"/>
    <property type="project" value="TreeGrafter"/>
</dbReference>
<dbReference type="SUPFAM" id="SSF111369">
    <property type="entry name" value="HlyD-like secretion proteins"/>
    <property type="match status" value="1"/>
</dbReference>
<dbReference type="PROSITE" id="PS51318">
    <property type="entry name" value="TAT"/>
    <property type="match status" value="1"/>
</dbReference>
<evidence type="ECO:0000256" key="1">
    <source>
        <dbReference type="ARBA" id="ARBA00009477"/>
    </source>
</evidence>
<protein>
    <submittedName>
        <fullName evidence="4">Efflux RND transporter periplasmic adaptor subunit</fullName>
    </submittedName>
</protein>
<dbReference type="FunFam" id="2.40.420.20:FF:000006">
    <property type="entry name" value="RND family efflux transporter MFP subunit"/>
    <property type="match status" value="1"/>
</dbReference>
<dbReference type="GO" id="GO:0016020">
    <property type="term" value="C:membrane"/>
    <property type="evidence" value="ECO:0007669"/>
    <property type="project" value="InterPro"/>
</dbReference>
<dbReference type="PANTHER" id="PTHR30097">
    <property type="entry name" value="CATION EFFLUX SYSTEM PROTEIN CUSB"/>
    <property type="match status" value="1"/>
</dbReference>
<dbReference type="Gene3D" id="2.40.30.170">
    <property type="match status" value="1"/>
</dbReference>
<dbReference type="InterPro" id="IPR051909">
    <property type="entry name" value="MFP_Cation_Efflux"/>
</dbReference>
<evidence type="ECO:0000256" key="2">
    <source>
        <dbReference type="ARBA" id="ARBA00022448"/>
    </source>
</evidence>
<comment type="similarity">
    <text evidence="1">Belongs to the membrane fusion protein (MFP) (TC 8.A.1) family.</text>
</comment>
<dbReference type="Proteomes" id="UP000663918">
    <property type="component" value="Chromosome"/>
</dbReference>
<evidence type="ECO:0000313" key="5">
    <source>
        <dbReference type="Proteomes" id="UP000663918"/>
    </source>
</evidence>
<dbReference type="AlphaFoldDB" id="A0A975C6P0"/>
<feature type="domain" description="CzcB-like C-terminal circularly permuted SH3-like" evidence="3">
    <location>
        <begin position="320"/>
        <end position="380"/>
    </location>
</feature>
<keyword evidence="5" id="KW-1185">Reference proteome</keyword>
<dbReference type="InterPro" id="IPR006143">
    <property type="entry name" value="RND_pump_MFP"/>
</dbReference>
<dbReference type="GO" id="GO:0022857">
    <property type="term" value="F:transmembrane transporter activity"/>
    <property type="evidence" value="ECO:0007669"/>
    <property type="project" value="InterPro"/>
</dbReference>
<dbReference type="Gene3D" id="2.40.420.20">
    <property type="match status" value="1"/>
</dbReference>
<dbReference type="GO" id="GO:0060003">
    <property type="term" value="P:copper ion export"/>
    <property type="evidence" value="ECO:0007669"/>
    <property type="project" value="TreeGrafter"/>
</dbReference>
<dbReference type="Gene3D" id="1.10.287.470">
    <property type="entry name" value="Helix hairpin bin"/>
    <property type="match status" value="1"/>
</dbReference>
<accession>A0A975C6P0</accession>
<dbReference type="Pfam" id="PF25975">
    <property type="entry name" value="CzcB_C"/>
    <property type="match status" value="1"/>
</dbReference>
<dbReference type="Gene3D" id="2.40.50.100">
    <property type="match status" value="1"/>
</dbReference>
<evidence type="ECO:0000313" key="4">
    <source>
        <dbReference type="EMBL" id="QTC92572.1"/>
    </source>
</evidence>
<sequence length="392" mass="39142">MIPSRTPSRRALMTAAAIVAALGLGLGGGYGLARLNTAPAPDAHGEEEGHGEEAHVEGVVALTPEAAAKAGVSVIAVGRGGGAELTLPGRIAFAPGAEAVVDAPLPGQVVRVHVGVGQGVSAGSPLVTLRSPEGAASRATTDAAEAAAEAARAALRRDRSLFEQGYVAKARLDITEAEARRAEAELRAARARVGAYGAPGADGLVVVRSPVAGVVTRMATAPGQVLHEEDQEVAAVADARRLELAFEAPPQAAALLGLGARVEARTGDGRMVAGTVVAIAPANASGVVMIRARIDGATAPAGTVVSARLMTIAANSGNVLTVPSEAVQTVEGRPSVFVVEEGGFHARPVTTGAISGGRTEITSGLTGSERIAGTGAFLLKAELAKGEAGHED</sequence>
<evidence type="ECO:0000259" key="3">
    <source>
        <dbReference type="Pfam" id="PF25975"/>
    </source>
</evidence>
<dbReference type="EMBL" id="CP062222">
    <property type="protein sequence ID" value="QTC92572.1"/>
    <property type="molecule type" value="Genomic_DNA"/>
</dbReference>
<dbReference type="KEGG" id="bgoe:IFJ75_06805"/>
<dbReference type="NCBIfam" id="TIGR01730">
    <property type="entry name" value="RND_mfp"/>
    <property type="match status" value="1"/>
</dbReference>
<reference evidence="4" key="1">
    <citation type="submission" date="2020-09" db="EMBL/GenBank/DDBJ databases">
        <title>Brevundimonas sp. LVF2 isolated from a puddle in Goettingen, Germany.</title>
        <authorList>
            <person name="Friedrich I."/>
            <person name="Klassen A."/>
            <person name="Hannes N."/>
            <person name="Schneider D."/>
            <person name="Hertel R."/>
            <person name="Daniel R."/>
        </authorList>
    </citation>
    <scope>NUCLEOTIDE SEQUENCE</scope>
    <source>
        <strain evidence="4">LVF2</strain>
    </source>
</reference>
<dbReference type="InterPro" id="IPR058649">
    <property type="entry name" value="CzcB_C"/>
</dbReference>
<gene>
    <name evidence="4" type="ORF">IFJ75_06805</name>
</gene>
<proteinExistence type="inferred from homology"/>
<organism evidence="4 5">
    <name type="scientific">Brevundimonas goettingensis</name>
    <dbReference type="NCBI Taxonomy" id="2774190"/>
    <lineage>
        <taxon>Bacteria</taxon>
        <taxon>Pseudomonadati</taxon>
        <taxon>Pseudomonadota</taxon>
        <taxon>Alphaproteobacteria</taxon>
        <taxon>Caulobacterales</taxon>
        <taxon>Caulobacteraceae</taxon>
        <taxon>Brevundimonas</taxon>
    </lineage>
</organism>
<dbReference type="PANTHER" id="PTHR30097:SF4">
    <property type="entry name" value="SLR6042 PROTEIN"/>
    <property type="match status" value="1"/>
</dbReference>
<name>A0A975C6P0_9CAUL</name>